<feature type="compositionally biased region" description="Polar residues" evidence="4">
    <location>
        <begin position="567"/>
        <end position="581"/>
    </location>
</feature>
<reference evidence="6 7" key="1">
    <citation type="journal article" date="2023" name="Elife">
        <title>Identification of key yeast species and microbe-microbe interactions impacting larval growth of Drosophila in the wild.</title>
        <authorList>
            <person name="Mure A."/>
            <person name="Sugiura Y."/>
            <person name="Maeda R."/>
            <person name="Honda K."/>
            <person name="Sakurai N."/>
            <person name="Takahashi Y."/>
            <person name="Watada M."/>
            <person name="Katoh T."/>
            <person name="Gotoh A."/>
            <person name="Gotoh Y."/>
            <person name="Taniguchi I."/>
            <person name="Nakamura K."/>
            <person name="Hayashi T."/>
            <person name="Katayama T."/>
            <person name="Uemura T."/>
            <person name="Hattori Y."/>
        </authorList>
    </citation>
    <scope>NUCLEOTIDE SEQUENCE [LARGE SCALE GENOMIC DNA]</scope>
    <source>
        <strain evidence="6 7">SC-9</strain>
    </source>
</reference>
<dbReference type="AlphaFoldDB" id="A0AAV5QHY3"/>
<evidence type="ECO:0000313" key="7">
    <source>
        <dbReference type="Proteomes" id="UP001360560"/>
    </source>
</evidence>
<feature type="compositionally biased region" description="Low complexity" evidence="4">
    <location>
        <begin position="1"/>
        <end position="22"/>
    </location>
</feature>
<feature type="region of interest" description="Disordered" evidence="4">
    <location>
        <begin position="552"/>
        <end position="581"/>
    </location>
</feature>
<dbReference type="Proteomes" id="UP001360560">
    <property type="component" value="Unassembled WGS sequence"/>
</dbReference>
<evidence type="ECO:0000256" key="4">
    <source>
        <dbReference type="SAM" id="MobiDB-lite"/>
    </source>
</evidence>
<organism evidence="6 7">
    <name type="scientific">Saccharomycopsis crataegensis</name>
    <dbReference type="NCBI Taxonomy" id="43959"/>
    <lineage>
        <taxon>Eukaryota</taxon>
        <taxon>Fungi</taxon>
        <taxon>Dikarya</taxon>
        <taxon>Ascomycota</taxon>
        <taxon>Saccharomycotina</taxon>
        <taxon>Saccharomycetes</taxon>
        <taxon>Saccharomycopsidaceae</taxon>
        <taxon>Saccharomycopsis</taxon>
    </lineage>
</organism>
<evidence type="ECO:0000256" key="1">
    <source>
        <dbReference type="ARBA" id="ARBA00005246"/>
    </source>
</evidence>
<evidence type="ECO:0000313" key="6">
    <source>
        <dbReference type="EMBL" id="GMM34407.1"/>
    </source>
</evidence>
<feature type="region of interest" description="Disordered" evidence="4">
    <location>
        <begin position="391"/>
        <end position="415"/>
    </location>
</feature>
<accession>A0AAV5QHY3</accession>
<dbReference type="Gene3D" id="3.30.900.10">
    <property type="entry name" value="HORMA domain"/>
    <property type="match status" value="1"/>
</dbReference>
<gene>
    <name evidence="6" type="ORF">DASC09_017320</name>
</gene>
<protein>
    <recommendedName>
        <fullName evidence="2 3">Autophagy-related protein 13</fullName>
    </recommendedName>
</protein>
<dbReference type="GO" id="GO:0006914">
    <property type="term" value="P:autophagy"/>
    <property type="evidence" value="ECO:0007669"/>
    <property type="project" value="UniProtKB-KW"/>
</dbReference>
<dbReference type="Pfam" id="PF10033">
    <property type="entry name" value="ATG13"/>
    <property type="match status" value="1"/>
</dbReference>
<dbReference type="RefSeq" id="XP_064851407.1">
    <property type="nucleotide sequence ID" value="XM_064995335.1"/>
</dbReference>
<comment type="similarity">
    <text evidence="1 3">Belongs to the ATG13 family. Fungi subfamily.</text>
</comment>
<dbReference type="InterPro" id="IPR036570">
    <property type="entry name" value="HORMA_dom_sf"/>
</dbReference>
<evidence type="ECO:0000256" key="3">
    <source>
        <dbReference type="RuleBase" id="RU361214"/>
    </source>
</evidence>
<keyword evidence="7" id="KW-1185">Reference proteome</keyword>
<keyword evidence="3" id="KW-0072">Autophagy</keyword>
<proteinExistence type="inferred from homology"/>
<keyword evidence="6" id="KW-0418">Kinase</keyword>
<feature type="region of interest" description="Disordered" evidence="4">
    <location>
        <begin position="1"/>
        <end position="35"/>
    </location>
</feature>
<dbReference type="InterPro" id="IPR018731">
    <property type="entry name" value="Atg13_N"/>
</dbReference>
<name>A0AAV5QHY3_9ASCO</name>
<feature type="domain" description="Autophagy-related protein 13 N-terminal" evidence="5">
    <location>
        <begin position="49"/>
        <end position="315"/>
    </location>
</feature>
<dbReference type="EMBL" id="BTFZ01000002">
    <property type="protein sequence ID" value="GMM34407.1"/>
    <property type="molecule type" value="Genomic_DNA"/>
</dbReference>
<evidence type="ECO:0000259" key="5">
    <source>
        <dbReference type="Pfam" id="PF10033"/>
    </source>
</evidence>
<sequence length="972" mass="107564">MYSNTSNKRSSINSSSNSSSSNLTPSRQCSSLTDSSENHVDHDNLCLLIKQFFYNSAHIITHHRSPNSYSTATTGGSCFQHEENHFNIKELTPQSFPDLALWESKIADTPSSSHDKELLPPLIIEAYLDLRRLNSLKQKDGEYILVVQDEQFQEHQIMKFTAAGLNNKKQKSEIVLERWLIDISFPEDDYILNLRSNNQEISLHDIYEHSCQVLQSLTKFLSTKNSITDLKSRVGLNSDGLSSLMSINYRVLEPHAKISSKGRFSLSKSLIPSHVAVSPTSNANSNFHLDKHVFDTLLTPLGDITITGSFRRDCQIYLQKASNPTVNLSQQAKTNGHTNASLPSALDGNVTSKNSINYNGNHNNSSSFSSSSFSLARRHHRLSRNLSSNSVFSSSLNKEDMTGRSRNNSSVATTPVNSFNKMATQMSASPQYYHYQQQKFPSQVQNSSCHTPLFSTGSSTPNSNFNRSNSNVSLAAILRKSQSNGFGSSSFSINNPNNNGNVIGITNKKNSSTSLNKNNGLTQLDYIYTGGASDNSKTNIDRLVPHTGKGLRYSSSFSSRERRKSSIGTPNSVSGINPGTPTNGVFFKQNYSMKVQTPLRSSFRSIGSSHSSGACEDLLCAPDHHPTINKVDLRDDEADLRDFMNLLDTSVGEGFSSLNEFKPQTKRPSILVSPKFSNNETTTFLSLGMQKENYKLHNNNSTDYISKLEKYESMRKPNSALSESLFSSFAKLEHIDHKYYNDSQALGILSPVIPVPGSIGSGDNNSYSHTASVVKANQFPLSNHREGFLFSPDGYNRSVCDGSTTDAYNNVDSLPFTKAVKQHLSQLEHLPYFSKVYGQTHNGFGNYYYSSDDRARPRSLSFVNYSSKKLHYNTLSFPVSGGSSITDTLSNPGTSPTKNPKMTSSIVSQKSLVSQPVIKMDVVNVYAKLEFGVITGLGNGDEKTDSGKYESDNSQNIHEITAQEDELIFEDY</sequence>
<dbReference type="GO" id="GO:1990316">
    <property type="term" value="C:Atg1/ULK1 kinase complex"/>
    <property type="evidence" value="ECO:0007669"/>
    <property type="project" value="InterPro"/>
</dbReference>
<keyword evidence="6" id="KW-0808">Transferase</keyword>
<dbReference type="GeneID" id="90072386"/>
<feature type="compositionally biased region" description="Polar residues" evidence="4">
    <location>
        <begin position="23"/>
        <end position="35"/>
    </location>
</feature>
<feature type="compositionally biased region" description="Polar residues" evidence="4">
    <location>
        <begin position="404"/>
        <end position="415"/>
    </location>
</feature>
<dbReference type="GO" id="GO:0004674">
    <property type="term" value="F:protein serine/threonine kinase activity"/>
    <property type="evidence" value="ECO:0007669"/>
    <property type="project" value="UniProtKB-KW"/>
</dbReference>
<evidence type="ECO:0000256" key="2">
    <source>
        <dbReference type="ARBA" id="ARBA00013801"/>
    </source>
</evidence>
<keyword evidence="6" id="KW-0723">Serine/threonine-protein kinase</keyword>
<comment type="caution">
    <text evidence="6">The sequence shown here is derived from an EMBL/GenBank/DDBJ whole genome shotgun (WGS) entry which is preliminary data.</text>
</comment>